<dbReference type="RefSeq" id="WP_116854083.1">
    <property type="nucleotide sequence ID" value="NZ_QTJV01000004.1"/>
</dbReference>
<feature type="signal peptide" evidence="1">
    <location>
        <begin position="1"/>
        <end position="19"/>
    </location>
</feature>
<evidence type="ECO:0000313" key="3">
    <source>
        <dbReference type="Proteomes" id="UP000261174"/>
    </source>
</evidence>
<comment type="caution">
    <text evidence="2">The sequence shown here is derived from an EMBL/GenBank/DDBJ whole genome shotgun (WGS) entry which is preliminary data.</text>
</comment>
<organism evidence="2 3">
    <name type="scientific">Chitinophaga silvisoli</name>
    <dbReference type="NCBI Taxonomy" id="2291814"/>
    <lineage>
        <taxon>Bacteria</taxon>
        <taxon>Pseudomonadati</taxon>
        <taxon>Bacteroidota</taxon>
        <taxon>Chitinophagia</taxon>
        <taxon>Chitinophagales</taxon>
        <taxon>Chitinophagaceae</taxon>
        <taxon>Chitinophaga</taxon>
    </lineage>
</organism>
<dbReference type="EMBL" id="QTJV01000004">
    <property type="protein sequence ID" value="RFM34500.1"/>
    <property type="molecule type" value="Genomic_DNA"/>
</dbReference>
<gene>
    <name evidence="2" type="ORF">DXN04_14590</name>
</gene>
<accession>A0A3E1P2Z8</accession>
<evidence type="ECO:0000256" key="1">
    <source>
        <dbReference type="SAM" id="SignalP"/>
    </source>
</evidence>
<keyword evidence="1" id="KW-0732">Signal</keyword>
<proteinExistence type="predicted"/>
<evidence type="ECO:0008006" key="4">
    <source>
        <dbReference type="Google" id="ProtNLM"/>
    </source>
</evidence>
<dbReference type="AlphaFoldDB" id="A0A3E1P2Z8"/>
<dbReference type="OrthoDB" id="647138at2"/>
<reference evidence="2 3" key="1">
    <citation type="submission" date="2018-08" db="EMBL/GenBank/DDBJ databases">
        <title>Chitinophaga sp. K20C18050901, a novel bacterium isolated from forest soil.</title>
        <authorList>
            <person name="Wang C."/>
        </authorList>
    </citation>
    <scope>NUCLEOTIDE SEQUENCE [LARGE SCALE GENOMIC DNA]</scope>
    <source>
        <strain evidence="2 3">K20C18050901</strain>
    </source>
</reference>
<feature type="chain" id="PRO_5017669333" description="Outer membrane protein beta-barrel domain-containing protein" evidence="1">
    <location>
        <begin position="20"/>
        <end position="241"/>
    </location>
</feature>
<name>A0A3E1P2Z8_9BACT</name>
<protein>
    <recommendedName>
        <fullName evidence="4">Outer membrane protein beta-barrel domain-containing protein</fullName>
    </recommendedName>
</protein>
<dbReference type="Proteomes" id="UP000261174">
    <property type="component" value="Unassembled WGS sequence"/>
</dbReference>
<sequence length="241" mass="27357">MKYILLLCAGLLLMQGLTAQQKLDVLYFKNGSVIRGHIFETAHETIKLENRVKDTLVINKSELDSTKQEIVAPKITPHGFYNIDEGGLQFSDRKGSVWRCIVGYRFAYQYQVGVGIGLDDYQARSVPVFGDFRYDFNKAERTFFAYAGAGKALPWLTKNQWQLQNSREPDENVAGTYTHAGLGYKFRWQHNSAFHISAGYSYAAFKTKNAILDWTTQQPLGTFTTTEYSFSRVTVMVGITL</sequence>
<dbReference type="SUPFAM" id="SSF56925">
    <property type="entry name" value="OMPA-like"/>
    <property type="match status" value="1"/>
</dbReference>
<evidence type="ECO:0000313" key="2">
    <source>
        <dbReference type="EMBL" id="RFM34500.1"/>
    </source>
</evidence>
<keyword evidence="3" id="KW-1185">Reference proteome</keyword>
<dbReference type="InterPro" id="IPR011250">
    <property type="entry name" value="OMP/PagP_B-barrel"/>
</dbReference>